<protein>
    <recommendedName>
        <fullName evidence="5">Translation elongation factor EFTu/EF1A C-terminal domain-containing protein</fullName>
    </recommendedName>
</protein>
<feature type="domain" description="Translation elongation factor EFTu/EF1A C-terminal" evidence="5">
    <location>
        <begin position="38"/>
        <end position="83"/>
    </location>
</feature>
<evidence type="ECO:0000259" key="5">
    <source>
        <dbReference type="Pfam" id="PF03143"/>
    </source>
</evidence>
<organism evidence="6 7">
    <name type="scientific">Arabis nemorensis</name>
    <dbReference type="NCBI Taxonomy" id="586526"/>
    <lineage>
        <taxon>Eukaryota</taxon>
        <taxon>Viridiplantae</taxon>
        <taxon>Streptophyta</taxon>
        <taxon>Embryophyta</taxon>
        <taxon>Tracheophyta</taxon>
        <taxon>Spermatophyta</taxon>
        <taxon>Magnoliopsida</taxon>
        <taxon>eudicotyledons</taxon>
        <taxon>Gunneridae</taxon>
        <taxon>Pentapetalae</taxon>
        <taxon>rosids</taxon>
        <taxon>malvids</taxon>
        <taxon>Brassicales</taxon>
        <taxon>Brassicaceae</taxon>
        <taxon>Arabideae</taxon>
        <taxon>Arabis</taxon>
    </lineage>
</organism>
<keyword evidence="7" id="KW-1185">Reference proteome</keyword>
<sequence>MLDDGQAGDMVGLLVRSLKREVIMHWMVIAKPGVGTFSTKFKAEIYVLFEIEGGRKTLFFSNFSPQFFLRTAYVTGRVKLGEKVKIVIPW</sequence>
<dbReference type="SUPFAM" id="SSF50465">
    <property type="entry name" value="EF-Tu/eEF-1alpha/eIF2-gamma C-terminal domain"/>
    <property type="match status" value="1"/>
</dbReference>
<dbReference type="GO" id="GO:0003746">
    <property type="term" value="F:translation elongation factor activity"/>
    <property type="evidence" value="ECO:0007669"/>
    <property type="project" value="UniProtKB-KW"/>
</dbReference>
<name>A0A565CH62_9BRAS</name>
<dbReference type="Pfam" id="PF03143">
    <property type="entry name" value="GTP_EFTU_D3"/>
    <property type="match status" value="1"/>
</dbReference>
<reference evidence="6" key="1">
    <citation type="submission" date="2019-07" db="EMBL/GenBank/DDBJ databases">
        <authorList>
            <person name="Dittberner H."/>
        </authorList>
    </citation>
    <scope>NUCLEOTIDE SEQUENCE [LARGE SCALE GENOMIC DNA]</scope>
</reference>
<dbReference type="GO" id="GO:0005525">
    <property type="term" value="F:GTP binding"/>
    <property type="evidence" value="ECO:0007669"/>
    <property type="project" value="UniProtKB-KW"/>
</dbReference>
<keyword evidence="3" id="KW-0648">Protein biosynthesis</keyword>
<keyword evidence="2" id="KW-0251">Elongation factor</keyword>
<dbReference type="GO" id="GO:0070125">
    <property type="term" value="P:mitochondrial translational elongation"/>
    <property type="evidence" value="ECO:0007669"/>
    <property type="project" value="TreeGrafter"/>
</dbReference>
<evidence type="ECO:0000313" key="7">
    <source>
        <dbReference type="Proteomes" id="UP000489600"/>
    </source>
</evidence>
<proteinExistence type="predicted"/>
<gene>
    <name evidence="6" type="ORF">ANE_LOCUS23514</name>
</gene>
<keyword evidence="4" id="KW-0342">GTP-binding</keyword>
<dbReference type="Proteomes" id="UP000489600">
    <property type="component" value="Unassembled WGS sequence"/>
</dbReference>
<evidence type="ECO:0000313" key="6">
    <source>
        <dbReference type="EMBL" id="VVB13070.1"/>
    </source>
</evidence>
<dbReference type="PANTHER" id="PTHR43721:SF22">
    <property type="entry name" value="ELONGATION FACTOR TU, MITOCHONDRIAL"/>
    <property type="match status" value="1"/>
</dbReference>
<dbReference type="InterPro" id="IPR004160">
    <property type="entry name" value="Transl_elong_EFTu/EF1A_C"/>
</dbReference>
<dbReference type="Gene3D" id="2.40.30.10">
    <property type="entry name" value="Translation factors"/>
    <property type="match status" value="1"/>
</dbReference>
<evidence type="ECO:0000256" key="3">
    <source>
        <dbReference type="ARBA" id="ARBA00022917"/>
    </source>
</evidence>
<evidence type="ECO:0000256" key="1">
    <source>
        <dbReference type="ARBA" id="ARBA00022741"/>
    </source>
</evidence>
<dbReference type="AlphaFoldDB" id="A0A565CH62"/>
<dbReference type="PANTHER" id="PTHR43721">
    <property type="entry name" value="ELONGATION FACTOR TU-RELATED"/>
    <property type="match status" value="1"/>
</dbReference>
<dbReference type="EMBL" id="CABITT030000008">
    <property type="protein sequence ID" value="VVB13070.1"/>
    <property type="molecule type" value="Genomic_DNA"/>
</dbReference>
<evidence type="ECO:0000256" key="2">
    <source>
        <dbReference type="ARBA" id="ARBA00022768"/>
    </source>
</evidence>
<dbReference type="OrthoDB" id="2067at2759"/>
<evidence type="ECO:0000256" key="4">
    <source>
        <dbReference type="ARBA" id="ARBA00023134"/>
    </source>
</evidence>
<comment type="caution">
    <text evidence="6">The sequence shown here is derived from an EMBL/GenBank/DDBJ whole genome shotgun (WGS) entry which is preliminary data.</text>
</comment>
<dbReference type="InterPro" id="IPR009001">
    <property type="entry name" value="Transl_elong_EF1A/Init_IF2_C"/>
</dbReference>
<keyword evidence="1" id="KW-0547">Nucleotide-binding</keyword>
<dbReference type="GO" id="GO:0005739">
    <property type="term" value="C:mitochondrion"/>
    <property type="evidence" value="ECO:0007669"/>
    <property type="project" value="TreeGrafter"/>
</dbReference>
<dbReference type="InterPro" id="IPR050055">
    <property type="entry name" value="EF-Tu_GTPase"/>
</dbReference>
<accession>A0A565CH62</accession>